<dbReference type="EMBL" id="BPVZ01000148">
    <property type="protein sequence ID" value="GKV41230.1"/>
    <property type="molecule type" value="Genomic_DNA"/>
</dbReference>
<comment type="caution">
    <text evidence="1">The sequence shown here is derived from an EMBL/GenBank/DDBJ whole genome shotgun (WGS) entry which is preliminary data.</text>
</comment>
<gene>
    <name evidence="1" type="ORF">SLEP1_g48796</name>
</gene>
<organism evidence="1 2">
    <name type="scientific">Rubroshorea leprosula</name>
    <dbReference type="NCBI Taxonomy" id="152421"/>
    <lineage>
        <taxon>Eukaryota</taxon>
        <taxon>Viridiplantae</taxon>
        <taxon>Streptophyta</taxon>
        <taxon>Embryophyta</taxon>
        <taxon>Tracheophyta</taxon>
        <taxon>Spermatophyta</taxon>
        <taxon>Magnoliopsida</taxon>
        <taxon>eudicotyledons</taxon>
        <taxon>Gunneridae</taxon>
        <taxon>Pentapetalae</taxon>
        <taxon>rosids</taxon>
        <taxon>malvids</taxon>
        <taxon>Malvales</taxon>
        <taxon>Dipterocarpaceae</taxon>
        <taxon>Rubroshorea</taxon>
    </lineage>
</organism>
<dbReference type="Proteomes" id="UP001054252">
    <property type="component" value="Unassembled WGS sequence"/>
</dbReference>
<name>A0AAV5LUR6_9ROSI</name>
<protein>
    <submittedName>
        <fullName evidence="1">Uncharacterized protein</fullName>
    </submittedName>
</protein>
<accession>A0AAV5LUR6</accession>
<keyword evidence="2" id="KW-1185">Reference proteome</keyword>
<evidence type="ECO:0000313" key="2">
    <source>
        <dbReference type="Proteomes" id="UP001054252"/>
    </source>
</evidence>
<reference evidence="1 2" key="1">
    <citation type="journal article" date="2021" name="Commun. Biol.">
        <title>The genome of Shorea leprosula (Dipterocarpaceae) highlights the ecological relevance of drought in aseasonal tropical rainforests.</title>
        <authorList>
            <person name="Ng K.K.S."/>
            <person name="Kobayashi M.J."/>
            <person name="Fawcett J.A."/>
            <person name="Hatakeyama M."/>
            <person name="Paape T."/>
            <person name="Ng C.H."/>
            <person name="Ang C.C."/>
            <person name="Tnah L.H."/>
            <person name="Lee C.T."/>
            <person name="Nishiyama T."/>
            <person name="Sese J."/>
            <person name="O'Brien M.J."/>
            <person name="Copetti D."/>
            <person name="Mohd Noor M.I."/>
            <person name="Ong R.C."/>
            <person name="Putra M."/>
            <person name="Sireger I.Z."/>
            <person name="Indrioko S."/>
            <person name="Kosugi Y."/>
            <person name="Izuno A."/>
            <person name="Isagi Y."/>
            <person name="Lee S.L."/>
            <person name="Shimizu K.K."/>
        </authorList>
    </citation>
    <scope>NUCLEOTIDE SEQUENCE [LARGE SCALE GENOMIC DNA]</scope>
    <source>
        <strain evidence="1">214</strain>
    </source>
</reference>
<dbReference type="AlphaFoldDB" id="A0AAV5LUR6"/>
<sequence>MNFNQIPLSIAARSALLLLPCTEQEAQASTALTYLRNEKILDLLCALLYVRCSAVWV</sequence>
<evidence type="ECO:0000313" key="1">
    <source>
        <dbReference type="EMBL" id="GKV41230.1"/>
    </source>
</evidence>
<proteinExistence type="predicted"/>